<dbReference type="Pfam" id="PF12802">
    <property type="entry name" value="MarR_2"/>
    <property type="match status" value="1"/>
</dbReference>
<dbReference type="InterPro" id="IPR000835">
    <property type="entry name" value="HTH_MarR-typ"/>
</dbReference>
<evidence type="ECO:0000256" key="3">
    <source>
        <dbReference type="ARBA" id="ARBA00023163"/>
    </source>
</evidence>
<dbReference type="SMART" id="SM00347">
    <property type="entry name" value="HTH_MARR"/>
    <property type="match status" value="1"/>
</dbReference>
<name>A0A2N0H3Y6_9SPHN</name>
<keyword evidence="2 5" id="KW-0238">DNA-binding</keyword>
<dbReference type="InterPro" id="IPR036388">
    <property type="entry name" value="WH-like_DNA-bd_sf"/>
</dbReference>
<dbReference type="PRINTS" id="PR00598">
    <property type="entry name" value="HTHMARR"/>
</dbReference>
<keyword evidence="1" id="KW-0805">Transcription regulation</keyword>
<protein>
    <submittedName>
        <fullName evidence="5">DNA-binding MarR family transcriptional regulator</fullName>
    </submittedName>
</protein>
<dbReference type="PROSITE" id="PS50995">
    <property type="entry name" value="HTH_MARR_2"/>
    <property type="match status" value="1"/>
</dbReference>
<evidence type="ECO:0000313" key="5">
    <source>
        <dbReference type="EMBL" id="PKB13639.1"/>
    </source>
</evidence>
<dbReference type="GO" id="GO:0003700">
    <property type="term" value="F:DNA-binding transcription factor activity"/>
    <property type="evidence" value="ECO:0007669"/>
    <property type="project" value="InterPro"/>
</dbReference>
<dbReference type="PANTHER" id="PTHR42756">
    <property type="entry name" value="TRANSCRIPTIONAL REGULATOR, MARR"/>
    <property type="match status" value="1"/>
</dbReference>
<keyword evidence="3" id="KW-0804">Transcription</keyword>
<keyword evidence="6" id="KW-1185">Reference proteome</keyword>
<organism evidence="5 6">
    <name type="scientific">Novosphingobium kunmingense</name>
    <dbReference type="NCBI Taxonomy" id="1211806"/>
    <lineage>
        <taxon>Bacteria</taxon>
        <taxon>Pseudomonadati</taxon>
        <taxon>Pseudomonadota</taxon>
        <taxon>Alphaproteobacteria</taxon>
        <taxon>Sphingomonadales</taxon>
        <taxon>Sphingomonadaceae</taxon>
        <taxon>Novosphingobium</taxon>
    </lineage>
</organism>
<sequence length="154" mass="17564">MIDAAQHERFVTEADELIFLIEEVPRRLRRMFTVSMAAFDMTTPQWRALSYIMRTPGLNQTMLARQLDLERASVGHIVDQLEAAGLAERRAAGGDRRVWTLHPLPKAIEILPSVRKVADRLYLDLLRNVPLEDINQMRSTLSRMVANISGLDPD</sequence>
<feature type="domain" description="HTH marR-type" evidence="4">
    <location>
        <begin position="14"/>
        <end position="146"/>
    </location>
</feature>
<dbReference type="AlphaFoldDB" id="A0A2N0H3Y6"/>
<dbReference type="RefSeq" id="WP_100868272.1">
    <property type="nucleotide sequence ID" value="NZ_PHUF01000006.1"/>
</dbReference>
<comment type="caution">
    <text evidence="5">The sequence shown here is derived from an EMBL/GenBank/DDBJ whole genome shotgun (WGS) entry which is preliminary data.</text>
</comment>
<dbReference type="GO" id="GO:0003677">
    <property type="term" value="F:DNA binding"/>
    <property type="evidence" value="ECO:0007669"/>
    <property type="project" value="UniProtKB-KW"/>
</dbReference>
<dbReference type="InterPro" id="IPR036390">
    <property type="entry name" value="WH_DNA-bd_sf"/>
</dbReference>
<evidence type="ECO:0000313" key="6">
    <source>
        <dbReference type="Proteomes" id="UP000232587"/>
    </source>
</evidence>
<evidence type="ECO:0000259" key="4">
    <source>
        <dbReference type="PROSITE" id="PS50995"/>
    </source>
</evidence>
<dbReference type="Gene3D" id="1.10.10.10">
    <property type="entry name" value="Winged helix-like DNA-binding domain superfamily/Winged helix DNA-binding domain"/>
    <property type="match status" value="1"/>
</dbReference>
<gene>
    <name evidence="5" type="ORF">B0I00_3075</name>
</gene>
<evidence type="ECO:0000256" key="2">
    <source>
        <dbReference type="ARBA" id="ARBA00023125"/>
    </source>
</evidence>
<dbReference type="EMBL" id="PHUF01000006">
    <property type="protein sequence ID" value="PKB13639.1"/>
    <property type="molecule type" value="Genomic_DNA"/>
</dbReference>
<dbReference type="PANTHER" id="PTHR42756:SF1">
    <property type="entry name" value="TRANSCRIPTIONAL REPRESSOR OF EMRAB OPERON"/>
    <property type="match status" value="1"/>
</dbReference>
<reference evidence="5 6" key="1">
    <citation type="submission" date="2017-11" db="EMBL/GenBank/DDBJ databases">
        <title>Genomic Encyclopedia of Type Strains, Phase III (KMG-III): the genomes of soil and plant-associated and newly described type strains.</title>
        <authorList>
            <person name="Whitman W."/>
        </authorList>
    </citation>
    <scope>NUCLEOTIDE SEQUENCE [LARGE SCALE GENOMIC DNA]</scope>
    <source>
        <strain evidence="5 6">CGMCC 1.12274</strain>
    </source>
</reference>
<proteinExistence type="predicted"/>
<dbReference type="OrthoDB" id="582199at2"/>
<accession>A0A2N0H3Y6</accession>
<dbReference type="Proteomes" id="UP000232587">
    <property type="component" value="Unassembled WGS sequence"/>
</dbReference>
<evidence type="ECO:0000256" key="1">
    <source>
        <dbReference type="ARBA" id="ARBA00023015"/>
    </source>
</evidence>
<dbReference type="SUPFAM" id="SSF46785">
    <property type="entry name" value="Winged helix' DNA-binding domain"/>
    <property type="match status" value="1"/>
</dbReference>